<dbReference type="RefSeq" id="WP_012415270.1">
    <property type="nucleotide sequence ID" value="NC_010644.1"/>
</dbReference>
<proteinExistence type="predicted"/>
<dbReference type="SUPFAM" id="SSF55804">
    <property type="entry name" value="Phoshotransferase/anion transport protein"/>
    <property type="match status" value="1"/>
</dbReference>
<dbReference type="InterPro" id="IPR016152">
    <property type="entry name" value="PTrfase/Anion_transptr"/>
</dbReference>
<protein>
    <submittedName>
        <fullName evidence="2">PTS IIA-family protein</fullName>
    </submittedName>
</protein>
<reference evidence="2 3" key="1">
    <citation type="journal article" date="2009" name="Appl. Environ. Microbiol.">
        <title>Genomic analysis of 'Elusimicrobium minutum,' the first cultivated representative of the phylum 'Elusimicrobia' (formerly termite group 1).</title>
        <authorList>
            <person name="Herlemann D.P.R."/>
            <person name="Geissinger O."/>
            <person name="Ikeda-Ohtsubo W."/>
            <person name="Kunin V."/>
            <person name="Sun H."/>
            <person name="Lapidus A."/>
            <person name="Hugenholtz P."/>
            <person name="Brune A."/>
        </authorList>
    </citation>
    <scope>NUCLEOTIDE SEQUENCE [LARGE SCALE GENOMIC DNA]</scope>
    <source>
        <strain evidence="2 3">Pei191</strain>
    </source>
</reference>
<dbReference type="GO" id="GO:0030295">
    <property type="term" value="F:protein kinase activator activity"/>
    <property type="evidence" value="ECO:0007669"/>
    <property type="project" value="TreeGrafter"/>
</dbReference>
<evidence type="ECO:0000313" key="2">
    <source>
        <dbReference type="EMBL" id="ACC98655.1"/>
    </source>
</evidence>
<evidence type="ECO:0000313" key="3">
    <source>
        <dbReference type="Proteomes" id="UP000001029"/>
    </source>
</evidence>
<gene>
    <name evidence="2" type="ordered locus">Emin_1103</name>
</gene>
<dbReference type="Gene3D" id="3.40.930.10">
    <property type="entry name" value="Mannitol-specific EII, Chain A"/>
    <property type="match status" value="1"/>
</dbReference>
<dbReference type="Pfam" id="PF00359">
    <property type="entry name" value="PTS_EIIA_2"/>
    <property type="match status" value="1"/>
</dbReference>
<dbReference type="PANTHER" id="PTHR47738">
    <property type="entry name" value="PTS SYSTEM FRUCTOSE-LIKE EIIA COMPONENT-RELATED"/>
    <property type="match status" value="1"/>
</dbReference>
<dbReference type="InterPro" id="IPR051541">
    <property type="entry name" value="PTS_SugarTrans_NitroReg"/>
</dbReference>
<dbReference type="Proteomes" id="UP000001029">
    <property type="component" value="Chromosome"/>
</dbReference>
<dbReference type="PROSITE" id="PS51094">
    <property type="entry name" value="PTS_EIIA_TYPE_2"/>
    <property type="match status" value="1"/>
</dbReference>
<dbReference type="InterPro" id="IPR002178">
    <property type="entry name" value="PTS_EIIA_type-2_dom"/>
</dbReference>
<keyword evidence="3" id="KW-1185">Reference proteome</keyword>
<dbReference type="OrthoDB" id="95460at2"/>
<dbReference type="STRING" id="445932.Emin_1103"/>
<accession>B2KDQ9</accession>
<sequence length="155" mass="17124">MLNDKISISSLLDADSVLLVKDPNTSKELLITQLSALACKDLSAEDAKDILERVLKREQGITTTLDTGLSIPHCRVDELDSFKAALAVIPQGIKDPLTDNITIKVMFLFLSPSNPAFFQKHLQMLAELSEKFKDSFISKLTQAAAPQEIIKIIKE</sequence>
<dbReference type="PANTHER" id="PTHR47738:SF1">
    <property type="entry name" value="NITROGEN REGULATORY PROTEIN"/>
    <property type="match status" value="1"/>
</dbReference>
<dbReference type="EMBL" id="CP001055">
    <property type="protein sequence ID" value="ACC98655.1"/>
    <property type="molecule type" value="Genomic_DNA"/>
</dbReference>
<feature type="domain" description="PTS EIIA type-2" evidence="1">
    <location>
        <begin position="10"/>
        <end position="155"/>
    </location>
</feature>
<dbReference type="AlphaFoldDB" id="B2KDQ9"/>
<name>B2KDQ9_ELUMP</name>
<evidence type="ECO:0000259" key="1">
    <source>
        <dbReference type="PROSITE" id="PS51094"/>
    </source>
</evidence>
<dbReference type="HOGENOM" id="CLU_072531_5_0_0"/>
<organism evidence="2 3">
    <name type="scientific">Elusimicrobium minutum (strain Pei191)</name>
    <dbReference type="NCBI Taxonomy" id="445932"/>
    <lineage>
        <taxon>Bacteria</taxon>
        <taxon>Pseudomonadati</taxon>
        <taxon>Elusimicrobiota</taxon>
        <taxon>Elusimicrobia</taxon>
        <taxon>Elusimicrobiales</taxon>
        <taxon>Elusimicrobiaceae</taxon>
        <taxon>Elusimicrobium</taxon>
    </lineage>
</organism>
<dbReference type="KEGG" id="emi:Emin_1103"/>